<dbReference type="Gene3D" id="3.30.565.60">
    <property type="match status" value="1"/>
</dbReference>
<dbReference type="Gene3D" id="1.10.10.10">
    <property type="entry name" value="Winged helix-like DNA-binding domain superfamily/Winged helix DNA-binding domain"/>
    <property type="match status" value="1"/>
</dbReference>
<accession>A0A7C5U8P6</accession>
<dbReference type="PANTHER" id="PTHR30595">
    <property type="entry name" value="GLPR-RELATED TRANSCRIPTIONAL REPRESSOR"/>
    <property type="match status" value="1"/>
</dbReference>
<dbReference type="InterPro" id="IPR036388">
    <property type="entry name" value="WH-like_DNA-bd_sf"/>
</dbReference>
<reference evidence="1" key="1">
    <citation type="journal article" date="2020" name="mSystems">
        <title>Genome- and Community-Level Interaction Insights into Carbon Utilization and Element Cycling Functions of Hydrothermarchaeota in Hydrothermal Sediment.</title>
        <authorList>
            <person name="Zhou Z."/>
            <person name="Liu Y."/>
            <person name="Xu W."/>
            <person name="Pan J."/>
            <person name="Luo Z.H."/>
            <person name="Li M."/>
        </authorList>
    </citation>
    <scope>NUCLEOTIDE SEQUENCE [LARGE SCALE GENOMIC DNA]</scope>
    <source>
        <strain evidence="1">SpSt-1088</strain>
    </source>
</reference>
<name>A0A7C5U8P6_9BACT</name>
<dbReference type="Pfam" id="PF13749">
    <property type="entry name" value="HATPase_c_4"/>
    <property type="match status" value="1"/>
</dbReference>
<protein>
    <submittedName>
        <fullName evidence="1">Transcriptional regulator</fullName>
    </submittedName>
</protein>
<dbReference type="AlphaFoldDB" id="A0A7C5U8P6"/>
<dbReference type="PANTHER" id="PTHR30595:SF6">
    <property type="entry name" value="SCHLAFEN ALBA-2 DOMAIN-CONTAINING PROTEIN"/>
    <property type="match status" value="1"/>
</dbReference>
<dbReference type="EMBL" id="DRXW01000252">
    <property type="protein sequence ID" value="HHR34115.1"/>
    <property type="molecule type" value="Genomic_DNA"/>
</dbReference>
<evidence type="ECO:0000313" key="1">
    <source>
        <dbReference type="EMBL" id="HHR34115.1"/>
    </source>
</evidence>
<dbReference type="InterPro" id="IPR038475">
    <property type="entry name" value="RecG_C_sf"/>
</dbReference>
<gene>
    <name evidence="1" type="ORF">ENM46_04110</name>
</gene>
<comment type="caution">
    <text evidence="1">The sequence shown here is derived from an EMBL/GenBank/DDBJ whole genome shotgun (WGS) entry which is preliminary data.</text>
</comment>
<sequence length="280" mass="32658">MRGFRAENFYKLARAALLLFGKNPQTYFISAYIRGGRFKGTTNVVDSKEFSGNLFNQINDALDFIKKHINVKFDINVKDLTLEKLSRKDIWDYPLDAIREAIINAVIHRDYNDNSWVEIRIYDDKIWINNPGKLLSPLTVEDLKMPYHQTKTRNPLLAKVFYYAGLIEQWGTGTTKMIDLCRTSNLPEPEFLNRQEGIGSFTVIFYKDIYTPENMKKMGLNERQIKAVLYLKENGKITNKEYRMINNISDEGARLDLLDLVRKDILKQEGKGKNTYYTLK</sequence>
<proteinExistence type="predicted"/>
<organism evidence="1">
    <name type="scientific">Fervidobacterium nodosum</name>
    <dbReference type="NCBI Taxonomy" id="2424"/>
    <lineage>
        <taxon>Bacteria</taxon>
        <taxon>Thermotogati</taxon>
        <taxon>Thermotogota</taxon>
        <taxon>Thermotogae</taxon>
        <taxon>Thermotogales</taxon>
        <taxon>Fervidobacteriaceae</taxon>
        <taxon>Fervidobacterium</taxon>
    </lineage>
</organism>